<dbReference type="PRINTS" id="PR00455">
    <property type="entry name" value="HTHTETR"/>
</dbReference>
<dbReference type="EMBL" id="CP014873">
    <property type="protein sequence ID" value="ANK61447.1"/>
    <property type="molecule type" value="Genomic_DNA"/>
</dbReference>
<dbReference type="InterPro" id="IPR001647">
    <property type="entry name" value="HTH_TetR"/>
</dbReference>
<dbReference type="SUPFAM" id="SSF48498">
    <property type="entry name" value="Tetracyclin repressor-like, C-terminal domain"/>
    <property type="match status" value="1"/>
</dbReference>
<dbReference type="PROSITE" id="PS50977">
    <property type="entry name" value="HTH_TETR_2"/>
    <property type="match status" value="1"/>
</dbReference>
<dbReference type="GO" id="GO:0003677">
    <property type="term" value="F:DNA binding"/>
    <property type="evidence" value="ECO:0007669"/>
    <property type="project" value="UniProtKB-UniRule"/>
</dbReference>
<dbReference type="RefSeq" id="WP_068279825.1">
    <property type="nucleotide sequence ID" value="NZ_CP014873.1"/>
</dbReference>
<dbReference type="OrthoDB" id="277085at2"/>
<organism evidence="2 3">
    <name type="scientific">Loigolactobacillus backii</name>
    <dbReference type="NCBI Taxonomy" id="375175"/>
    <lineage>
        <taxon>Bacteria</taxon>
        <taxon>Bacillati</taxon>
        <taxon>Bacillota</taxon>
        <taxon>Bacilli</taxon>
        <taxon>Lactobacillales</taxon>
        <taxon>Lactobacillaceae</taxon>
        <taxon>Loigolactobacillus</taxon>
    </lineage>
</organism>
<evidence type="ECO:0000313" key="3">
    <source>
        <dbReference type="Proteomes" id="UP000078582"/>
    </source>
</evidence>
<dbReference type="Proteomes" id="UP000078582">
    <property type="component" value="Chromosome"/>
</dbReference>
<accession>A0A192GZM9</accession>
<keyword evidence="1" id="KW-0238">DNA-binding</keyword>
<name>A0A192GZM9_9LACO</name>
<dbReference type="STRING" id="375175.AYR53_00935"/>
<dbReference type="InterPro" id="IPR009057">
    <property type="entry name" value="Homeodomain-like_sf"/>
</dbReference>
<dbReference type="PANTHER" id="PTHR43479">
    <property type="entry name" value="ACREF/ENVCD OPERON REPRESSOR-RELATED"/>
    <property type="match status" value="1"/>
</dbReference>
<evidence type="ECO:0000313" key="2">
    <source>
        <dbReference type="EMBL" id="ANK61447.1"/>
    </source>
</evidence>
<protein>
    <submittedName>
        <fullName evidence="2">Uncharacterized protein</fullName>
    </submittedName>
</protein>
<dbReference type="Pfam" id="PF00440">
    <property type="entry name" value="TetR_N"/>
    <property type="match status" value="1"/>
</dbReference>
<dbReference type="InterPro" id="IPR036271">
    <property type="entry name" value="Tet_transcr_reg_TetR-rel_C_sf"/>
</dbReference>
<reference evidence="2 3" key="1">
    <citation type="submission" date="2016-03" db="EMBL/GenBank/DDBJ databases">
        <title>Pediococcus and Lactobacillus from brewery environment - whole genome sequencing and assembly.</title>
        <authorList>
            <person name="Behr J."/>
            <person name="Geissler A.J."/>
            <person name="Vogel R.F."/>
        </authorList>
    </citation>
    <scope>NUCLEOTIDE SEQUENCE [LARGE SCALE GENOMIC DNA]</scope>
    <source>
        <strain evidence="2 3">TMW 1.1989</strain>
    </source>
</reference>
<dbReference type="SUPFAM" id="SSF46689">
    <property type="entry name" value="Homeodomain-like"/>
    <property type="match status" value="1"/>
</dbReference>
<sequence length="194" mass="22199">MAKTDKTEAKILTAFSELLIENDFRDTTTKKIAATAGINESTFFRHFKNKRTLLLRLIDDYSDDINTVSASFVLKGNIEYDLVHGAKLYADFIAGHKGVLLLGLRDARQYPEIAAVIRRLPNEFKRILMSLFTQMIAKGEISEDTDIEVETTNYIMINFGNAVFKYAYDNSGMDVPQDEFVERNIRTFARHLKE</sequence>
<gene>
    <name evidence="2" type="ORF">AYR53_00935</name>
</gene>
<dbReference type="GeneID" id="42980800"/>
<dbReference type="InterPro" id="IPR050624">
    <property type="entry name" value="HTH-type_Tx_Regulator"/>
</dbReference>
<dbReference type="AlphaFoldDB" id="A0A192GZM9"/>
<dbReference type="PANTHER" id="PTHR43479:SF11">
    <property type="entry name" value="ACREF_ENVCD OPERON REPRESSOR-RELATED"/>
    <property type="match status" value="1"/>
</dbReference>
<dbReference type="Gene3D" id="1.10.357.10">
    <property type="entry name" value="Tetracycline Repressor, domain 2"/>
    <property type="match status" value="1"/>
</dbReference>
<proteinExistence type="predicted"/>
<keyword evidence="3" id="KW-1185">Reference proteome</keyword>
<evidence type="ECO:0000256" key="1">
    <source>
        <dbReference type="ARBA" id="ARBA00023125"/>
    </source>
</evidence>